<dbReference type="AlphaFoldDB" id="X1Q2V0"/>
<feature type="domain" description="ATP-dependent helicase C-terminal" evidence="5">
    <location>
        <begin position="478"/>
        <end position="598"/>
    </location>
</feature>
<evidence type="ECO:0000256" key="2">
    <source>
        <dbReference type="ARBA" id="ARBA00044969"/>
    </source>
</evidence>
<accession>X1Q2V0</accession>
<feature type="domain" description="Helicase ATP-binding" evidence="4">
    <location>
        <begin position="103"/>
        <end position="436"/>
    </location>
</feature>
<protein>
    <recommendedName>
        <fullName evidence="2">DNA 5'-3' helicase</fullName>
        <ecNumber evidence="2">5.6.2.3</ecNumber>
    </recommendedName>
</protein>
<dbReference type="GO" id="GO:0003676">
    <property type="term" value="F:nucleic acid binding"/>
    <property type="evidence" value="ECO:0007669"/>
    <property type="project" value="InterPro"/>
</dbReference>
<sequence length="627" mass="72207">GRRPDVTVSFQSGKILCGEVVFRNPLESEKVESYQKTNAILLVWKIDEAVDKVPKIEFKPWCEEAHLEIIRAFPGCMIYFNPEQFYVSCDHRLTPQELGLPEKFKDWWPDQWETIVEVRDSPKKVYLLDAPTGVGKTVVAVGVHRLSAKKCIYITRTKQLQSQIEEDFPNIVKTVKGRENYPCLKHPDDFRLGDSSSYTAVNCTDSKKRPCNLKGRCAYFLAKEEALASPLAVLNISYYLTEVNGPGKFSGAELLVVDEVDSLEDELMNYIQFSVSKKQLKRLGIPLPDDPSSPKAWLVWAGRLGAGIETRIEEHQGQLRLIPEDKWQHAQLTQQKEVTRLERFRDKVSWFARAFDGDTWVFNPQRDEETGEREWIFKPTFISKYANSFLWRHADRVLGMSATIFDPYVAKAALELGEGHYKRLSSPFPVKNRPIFYSPVANLTKGTMDIERPKLLSGVQALINRYPSDKILIHTVSYRLRDFLMGTLEQDRLITHTKWDREDKLQEFKDSQKPLIMLSPSFDRGVDLPQEKCRCIIICKIPYLYLGDPQIRERMKAPGGHKWYLLKAAQTLVQMSGRAVRSQEDSCDTYILDKQFGRLLGQIKSILPQWWLGALVKKEITEYGKTD</sequence>
<dbReference type="Pfam" id="PF00270">
    <property type="entry name" value="DEAD"/>
    <property type="match status" value="1"/>
</dbReference>
<dbReference type="GO" id="GO:0016818">
    <property type="term" value="F:hydrolase activity, acting on acid anhydrides, in phosphorus-containing anhydrides"/>
    <property type="evidence" value="ECO:0007669"/>
    <property type="project" value="InterPro"/>
</dbReference>
<evidence type="ECO:0000259" key="5">
    <source>
        <dbReference type="SMART" id="SM00491"/>
    </source>
</evidence>
<comment type="caution">
    <text evidence="6">The sequence shown here is derived from an EMBL/GenBank/DDBJ whole genome shotgun (WGS) entry which is preliminary data.</text>
</comment>
<dbReference type="InterPro" id="IPR045028">
    <property type="entry name" value="DinG/Rad3-like"/>
</dbReference>
<dbReference type="InterPro" id="IPR027417">
    <property type="entry name" value="P-loop_NTPase"/>
</dbReference>
<dbReference type="GO" id="GO:0006139">
    <property type="term" value="P:nucleobase-containing compound metabolic process"/>
    <property type="evidence" value="ECO:0007669"/>
    <property type="project" value="InterPro"/>
</dbReference>
<evidence type="ECO:0000256" key="3">
    <source>
        <dbReference type="ARBA" id="ARBA00048954"/>
    </source>
</evidence>
<proteinExistence type="predicted"/>
<dbReference type="PANTHER" id="PTHR11472">
    <property type="entry name" value="DNA REPAIR DEAD HELICASE RAD3/XP-D SUBFAMILY MEMBER"/>
    <property type="match status" value="1"/>
</dbReference>
<dbReference type="PANTHER" id="PTHR11472:SF34">
    <property type="entry name" value="REGULATOR OF TELOMERE ELONGATION HELICASE 1"/>
    <property type="match status" value="1"/>
</dbReference>
<evidence type="ECO:0000313" key="6">
    <source>
        <dbReference type="EMBL" id="GAI62862.1"/>
    </source>
</evidence>
<dbReference type="GO" id="GO:0005524">
    <property type="term" value="F:ATP binding"/>
    <property type="evidence" value="ECO:0007669"/>
    <property type="project" value="InterPro"/>
</dbReference>
<dbReference type="Gene3D" id="3.40.50.300">
    <property type="entry name" value="P-loop containing nucleotide triphosphate hydrolases"/>
    <property type="match status" value="2"/>
</dbReference>
<comment type="cofactor">
    <cofactor evidence="1">
        <name>[4Fe-4S] cluster</name>
        <dbReference type="ChEBI" id="CHEBI:49883"/>
    </cofactor>
</comment>
<dbReference type="SMART" id="SM00487">
    <property type="entry name" value="DEXDc"/>
    <property type="match status" value="1"/>
</dbReference>
<dbReference type="InterPro" id="IPR014001">
    <property type="entry name" value="Helicase_ATP-bd"/>
</dbReference>
<evidence type="ECO:0000259" key="4">
    <source>
        <dbReference type="SMART" id="SM00487"/>
    </source>
</evidence>
<dbReference type="InterPro" id="IPR011545">
    <property type="entry name" value="DEAD/DEAH_box_helicase_dom"/>
</dbReference>
<reference evidence="6" key="1">
    <citation type="journal article" date="2014" name="Front. Microbiol.">
        <title>High frequency of phylogenetically diverse reductive dehalogenase-homologous genes in deep subseafloor sedimentary metagenomes.</title>
        <authorList>
            <person name="Kawai M."/>
            <person name="Futagami T."/>
            <person name="Toyoda A."/>
            <person name="Takaki Y."/>
            <person name="Nishi S."/>
            <person name="Hori S."/>
            <person name="Arai W."/>
            <person name="Tsubouchi T."/>
            <person name="Morono Y."/>
            <person name="Uchiyama I."/>
            <person name="Ito T."/>
            <person name="Fujiyama A."/>
            <person name="Inagaki F."/>
            <person name="Takami H."/>
        </authorList>
    </citation>
    <scope>NUCLEOTIDE SEQUENCE</scope>
    <source>
        <strain evidence="6">Expedition CK06-06</strain>
    </source>
</reference>
<evidence type="ECO:0000256" key="1">
    <source>
        <dbReference type="ARBA" id="ARBA00001966"/>
    </source>
</evidence>
<dbReference type="GO" id="GO:0043139">
    <property type="term" value="F:5'-3' DNA helicase activity"/>
    <property type="evidence" value="ECO:0007669"/>
    <property type="project" value="UniProtKB-EC"/>
</dbReference>
<organism evidence="6">
    <name type="scientific">marine sediment metagenome</name>
    <dbReference type="NCBI Taxonomy" id="412755"/>
    <lineage>
        <taxon>unclassified sequences</taxon>
        <taxon>metagenomes</taxon>
        <taxon>ecological metagenomes</taxon>
    </lineage>
</organism>
<dbReference type="EC" id="5.6.2.3" evidence="2"/>
<name>X1Q2V0_9ZZZZ</name>
<dbReference type="EMBL" id="BARW01000331">
    <property type="protein sequence ID" value="GAI62862.1"/>
    <property type="molecule type" value="Genomic_DNA"/>
</dbReference>
<feature type="non-terminal residue" evidence="6">
    <location>
        <position position="1"/>
    </location>
</feature>
<comment type="catalytic activity">
    <reaction evidence="3">
        <text>ATP + H2O = ADP + phosphate + H(+)</text>
        <dbReference type="Rhea" id="RHEA:13065"/>
        <dbReference type="ChEBI" id="CHEBI:15377"/>
        <dbReference type="ChEBI" id="CHEBI:15378"/>
        <dbReference type="ChEBI" id="CHEBI:30616"/>
        <dbReference type="ChEBI" id="CHEBI:43474"/>
        <dbReference type="ChEBI" id="CHEBI:456216"/>
        <dbReference type="EC" id="5.6.2.3"/>
    </reaction>
</comment>
<dbReference type="InterPro" id="IPR006555">
    <property type="entry name" value="ATP-dep_Helicase_C"/>
</dbReference>
<dbReference type="Pfam" id="PF13307">
    <property type="entry name" value="Helicase_C_2"/>
    <property type="match status" value="1"/>
</dbReference>
<dbReference type="SUPFAM" id="SSF52540">
    <property type="entry name" value="P-loop containing nucleoside triphosphate hydrolases"/>
    <property type="match status" value="1"/>
</dbReference>
<gene>
    <name evidence="6" type="ORF">S12H4_01597</name>
</gene>
<dbReference type="SMART" id="SM00491">
    <property type="entry name" value="HELICc2"/>
    <property type="match status" value="1"/>
</dbReference>